<evidence type="ECO:0000256" key="1">
    <source>
        <dbReference type="SAM" id="Phobius"/>
    </source>
</evidence>
<keyword evidence="1" id="KW-0472">Membrane</keyword>
<protein>
    <submittedName>
        <fullName evidence="2">SFRICE_016470</fullName>
    </submittedName>
</protein>
<evidence type="ECO:0000313" key="2">
    <source>
        <dbReference type="EMBL" id="SOQ42353.1"/>
    </source>
</evidence>
<keyword evidence="1" id="KW-1133">Transmembrane helix</keyword>
<organism evidence="2">
    <name type="scientific">Spodoptera frugiperda</name>
    <name type="common">Fall armyworm</name>
    <dbReference type="NCBI Taxonomy" id="7108"/>
    <lineage>
        <taxon>Eukaryota</taxon>
        <taxon>Metazoa</taxon>
        <taxon>Ecdysozoa</taxon>
        <taxon>Arthropoda</taxon>
        <taxon>Hexapoda</taxon>
        <taxon>Insecta</taxon>
        <taxon>Pterygota</taxon>
        <taxon>Neoptera</taxon>
        <taxon>Endopterygota</taxon>
        <taxon>Lepidoptera</taxon>
        <taxon>Glossata</taxon>
        <taxon>Ditrysia</taxon>
        <taxon>Noctuoidea</taxon>
        <taxon>Noctuidae</taxon>
        <taxon>Amphipyrinae</taxon>
        <taxon>Spodoptera</taxon>
    </lineage>
</organism>
<gene>
    <name evidence="2" type="ORF">SFRICE_016470</name>
</gene>
<keyword evidence="1" id="KW-0812">Transmembrane</keyword>
<name>A0A2H1VNG2_SPOFR</name>
<accession>A0A2H1VNG2</accession>
<dbReference type="AlphaFoldDB" id="A0A2H1VNG2"/>
<feature type="transmembrane region" description="Helical" evidence="1">
    <location>
        <begin position="18"/>
        <end position="37"/>
    </location>
</feature>
<dbReference type="EMBL" id="ODYU01003489">
    <property type="protein sequence ID" value="SOQ42353.1"/>
    <property type="molecule type" value="Genomic_DNA"/>
</dbReference>
<sequence length="74" mass="8293">MLLGNNIDPPQLRMGAMVIYYACIIHINLPLESLYLLKKSQENLLRSFKDLSIQRDIGTEKLASASGFACVPVR</sequence>
<proteinExistence type="predicted"/>
<reference evidence="2" key="1">
    <citation type="submission" date="2016-07" db="EMBL/GenBank/DDBJ databases">
        <authorList>
            <person name="Bretaudeau A."/>
        </authorList>
    </citation>
    <scope>NUCLEOTIDE SEQUENCE</scope>
    <source>
        <strain evidence="2">Rice</strain>
        <tissue evidence="2">Whole body</tissue>
    </source>
</reference>